<evidence type="ECO:0000256" key="2">
    <source>
        <dbReference type="ARBA" id="ARBA00022676"/>
    </source>
</evidence>
<evidence type="ECO:0000256" key="3">
    <source>
        <dbReference type="ARBA" id="ARBA00022679"/>
    </source>
</evidence>
<dbReference type="RefSeq" id="XP_052750704.1">
    <property type="nucleotide sequence ID" value="XM_052894744.1"/>
</dbReference>
<dbReference type="CDD" id="cd03784">
    <property type="entry name" value="GT1_Gtf-like"/>
    <property type="match status" value="2"/>
</dbReference>
<evidence type="ECO:0000256" key="1">
    <source>
        <dbReference type="ARBA" id="ARBA00009995"/>
    </source>
</evidence>
<comment type="similarity">
    <text evidence="1">Belongs to the UDP-glycosyltransferase family.</text>
</comment>
<dbReference type="PANTHER" id="PTHR48043">
    <property type="entry name" value="EG:EG0003.4 PROTEIN-RELATED"/>
    <property type="match status" value="1"/>
</dbReference>
<dbReference type="PROSITE" id="PS00375">
    <property type="entry name" value="UDPGT"/>
    <property type="match status" value="1"/>
</dbReference>
<proteinExistence type="inferred from homology"/>
<dbReference type="Gene3D" id="3.40.50.2000">
    <property type="entry name" value="Glycogen Phosphorylase B"/>
    <property type="match status" value="3"/>
</dbReference>
<keyword evidence="2" id="KW-0328">Glycosyltransferase</keyword>
<keyword evidence="4" id="KW-1133">Transmembrane helix</keyword>
<keyword evidence="6" id="KW-1185">Reference proteome</keyword>
<dbReference type="SUPFAM" id="SSF53756">
    <property type="entry name" value="UDP-Glycosyltransferase/glycogen phosphorylase"/>
    <property type="match status" value="2"/>
</dbReference>
<accession>A0ABM3MHI9</accession>
<feature type="transmembrane region" description="Helical" evidence="4">
    <location>
        <begin position="1010"/>
        <end position="1028"/>
    </location>
</feature>
<name>A0ABM3MHI9_GALME</name>
<gene>
    <name evidence="7" type="primary">LOC113512976</name>
</gene>
<dbReference type="InterPro" id="IPR002213">
    <property type="entry name" value="UDP_glucos_trans"/>
</dbReference>
<organism evidence="6 7">
    <name type="scientific">Galleria mellonella</name>
    <name type="common">Greater wax moth</name>
    <dbReference type="NCBI Taxonomy" id="7137"/>
    <lineage>
        <taxon>Eukaryota</taxon>
        <taxon>Metazoa</taxon>
        <taxon>Ecdysozoa</taxon>
        <taxon>Arthropoda</taxon>
        <taxon>Hexapoda</taxon>
        <taxon>Insecta</taxon>
        <taxon>Pterygota</taxon>
        <taxon>Neoptera</taxon>
        <taxon>Endopterygota</taxon>
        <taxon>Lepidoptera</taxon>
        <taxon>Glossata</taxon>
        <taxon>Ditrysia</taxon>
        <taxon>Pyraloidea</taxon>
        <taxon>Pyralidae</taxon>
        <taxon>Galleriinae</taxon>
        <taxon>Galleria</taxon>
    </lineage>
</organism>
<dbReference type="GeneID" id="113512976"/>
<evidence type="ECO:0000256" key="5">
    <source>
        <dbReference type="SAM" id="SignalP"/>
    </source>
</evidence>
<keyword evidence="4" id="KW-0472">Membrane</keyword>
<keyword evidence="3" id="KW-0808">Transferase</keyword>
<protein>
    <submittedName>
        <fullName evidence="7">Uncharacterized protein LOC113512976</fullName>
    </submittedName>
</protein>
<feature type="transmembrane region" description="Helical" evidence="4">
    <location>
        <begin position="469"/>
        <end position="491"/>
    </location>
</feature>
<dbReference type="PANTHER" id="PTHR48043:SF114">
    <property type="entry name" value="IP04436P-RELATED"/>
    <property type="match status" value="1"/>
</dbReference>
<dbReference type="Pfam" id="PF00201">
    <property type="entry name" value="UDPGT"/>
    <property type="match status" value="2"/>
</dbReference>
<feature type="chain" id="PRO_5046371659" evidence="5">
    <location>
        <begin position="23"/>
        <end position="1048"/>
    </location>
</feature>
<evidence type="ECO:0000256" key="4">
    <source>
        <dbReference type="SAM" id="Phobius"/>
    </source>
</evidence>
<evidence type="ECO:0000313" key="7">
    <source>
        <dbReference type="RefSeq" id="XP_052750704.1"/>
    </source>
</evidence>
<sequence length="1048" mass="119451">MTRIVCLIFVLQALVNYNEVHTLKILGLFPHQGKSHFFVFQPYLLELAKRGHDVTVVSHFPQKVPIQNYHDISLTEKNEELQGDLPHRLSYWTFIQISLLLVIYGTADCKMVLANENVQNLWKQQKKFDLVVTEQFNSDCSLGIAYKLNAPVVGISSHKIMPFHMNRFGIGYNPSYMPFIALEGGTKPTLYQRVERVVSHYYFNFLYKYFCQRIDENTLAQYFDDIPPLEELGRNIKLLLIYQNFAMMGSHIFPSNIIEVGGFHVAKPKTLPENLRKFIEESEHGVIYISFGSLIRGASTPKEKIRAIIEAISQLPQRVIWKWEEKTFPEGNTKNIYFSNWLPQNDILAHPKVLAFYSHCGLLGTTEAIHHGVPMIGMPIFGDQPANAAAIEESGLGVQVRFNDLTAETLLEKFKTVLNPKFRENVKRLSKLWHDRPMSPMDTAIFWTEFAARNGNLTFRAAAADVPSYQYFGLDVLAVIILIVLISVYVIRSVINVFKRNTSKLQKSKSKKHSLPCSVRTWTARSRAVLTASKIMKLNLVTFAIFILVQTLTTSAYNILAIFPYQGKSHFIVFKVFLEELANRGHNVTVISYFPEKQPRSNYHDISLDQNVKPIEDSTPVVDRSYLYLFGISYYLTSRGVENCETLLANEQVQRLIKDKPKFDVVVMEQFVSDCGLGIAYKLKASVVGTTSHVLMPWHYQRFGIPFNPSYVPFHFTEGGSRPSLLQRVEVAVFDLWFKLLYKFYTQRSNQNTLAKYFDDIPPLEDLAREIKYLLLGHYQILTGSRLYPSNVIEVGGYHVPKAKPLPQDLKKFIEEAKHGVIYINFGSVVKSSSMTEEQIKAVIGAVNELPQRFIWKWESKTVLADKDKLYVAKWLPQVDILAHPKTVAFFSHAGMGGTTEALHYGVPIVAMPILGDQPANAASIEESGFGVQLHVRDLTKDNLLAAFKKVLDPAFYKKVKELSRAWHDRPMSALDTAVFWTEYVARNANFTFRTAAADVPLYQYLNLDILFVILSIFVLIVGSFRFIGSICCRRKTAVAGKKKTKKN</sequence>
<keyword evidence="5" id="KW-0732">Signal</keyword>
<evidence type="ECO:0000313" key="6">
    <source>
        <dbReference type="Proteomes" id="UP001652740"/>
    </source>
</evidence>
<feature type="transmembrane region" description="Helical" evidence="4">
    <location>
        <begin position="540"/>
        <end position="565"/>
    </location>
</feature>
<dbReference type="InterPro" id="IPR035595">
    <property type="entry name" value="UDP_glycos_trans_CS"/>
</dbReference>
<dbReference type="InterPro" id="IPR050271">
    <property type="entry name" value="UDP-glycosyltransferase"/>
</dbReference>
<dbReference type="Proteomes" id="UP001652740">
    <property type="component" value="Unplaced"/>
</dbReference>
<feature type="signal peptide" evidence="5">
    <location>
        <begin position="1"/>
        <end position="22"/>
    </location>
</feature>
<keyword evidence="4" id="KW-0812">Transmembrane</keyword>
<reference evidence="7" key="1">
    <citation type="submission" date="2025-08" db="UniProtKB">
        <authorList>
            <consortium name="RefSeq"/>
        </authorList>
    </citation>
    <scope>IDENTIFICATION</scope>
    <source>
        <tissue evidence="7">Whole larvae</tissue>
    </source>
</reference>